<dbReference type="Pfam" id="PF07194">
    <property type="entry name" value="P2"/>
    <property type="match status" value="1"/>
</dbReference>
<dbReference type="SUPFAM" id="SSF47384">
    <property type="entry name" value="Homodimeric domain of signal transducing histidine kinase"/>
    <property type="match status" value="1"/>
</dbReference>
<dbReference type="Gene3D" id="3.30.565.10">
    <property type="entry name" value="Histidine kinase-like ATPase, C-terminal domain"/>
    <property type="match status" value="1"/>
</dbReference>
<feature type="domain" description="Histidine kinase" evidence="12">
    <location>
        <begin position="291"/>
        <end position="537"/>
    </location>
</feature>
<keyword evidence="16" id="KW-1185">Reference proteome</keyword>
<dbReference type="SUPFAM" id="SSF50341">
    <property type="entry name" value="CheW-like"/>
    <property type="match status" value="1"/>
</dbReference>
<dbReference type="SMART" id="SM00260">
    <property type="entry name" value="CheW"/>
    <property type="match status" value="1"/>
</dbReference>
<dbReference type="Pfam" id="PF02518">
    <property type="entry name" value="HATPase_c"/>
    <property type="match status" value="1"/>
</dbReference>
<dbReference type="PROSITE" id="PS50894">
    <property type="entry name" value="HPT"/>
    <property type="match status" value="1"/>
</dbReference>
<dbReference type="PROSITE" id="PS50109">
    <property type="entry name" value="HIS_KIN"/>
    <property type="match status" value="1"/>
</dbReference>
<dbReference type="RefSeq" id="WP_204652862.1">
    <property type="nucleotide sequence ID" value="NZ_JAFBFD010000002.1"/>
</dbReference>
<dbReference type="PANTHER" id="PTHR43395:SF1">
    <property type="entry name" value="CHEMOTAXIS PROTEIN CHEA"/>
    <property type="match status" value="1"/>
</dbReference>
<proteinExistence type="predicted"/>
<dbReference type="Pfam" id="PF02895">
    <property type="entry name" value="H-kinase_dim"/>
    <property type="match status" value="1"/>
</dbReference>
<dbReference type="InterPro" id="IPR004358">
    <property type="entry name" value="Sig_transdc_His_kin-like_C"/>
</dbReference>
<dbReference type="Gene3D" id="1.10.287.560">
    <property type="entry name" value="Histidine kinase CheA-like, homodimeric domain"/>
    <property type="match status" value="1"/>
</dbReference>
<keyword evidence="9" id="KW-0067">ATP-binding</keyword>
<feature type="modified residue" description="Phosphohistidine" evidence="11">
    <location>
        <position position="47"/>
    </location>
</feature>
<protein>
    <recommendedName>
        <fullName evidence="3">Chemotaxis protein CheA</fullName>
        <ecNumber evidence="2">2.7.13.3</ecNumber>
    </recommendedName>
</protein>
<keyword evidence="10" id="KW-0902">Two-component regulatory system</keyword>
<dbReference type="InterPro" id="IPR002545">
    <property type="entry name" value="CheW-lke_dom"/>
</dbReference>
<dbReference type="InterPro" id="IPR005467">
    <property type="entry name" value="His_kinase_dom"/>
</dbReference>
<evidence type="ECO:0000256" key="7">
    <source>
        <dbReference type="ARBA" id="ARBA00022741"/>
    </source>
</evidence>
<evidence type="ECO:0000256" key="4">
    <source>
        <dbReference type="ARBA" id="ARBA00022500"/>
    </source>
</evidence>
<reference evidence="16" key="1">
    <citation type="journal article" date="2019" name="Int. J. Syst. Evol. Microbiol.">
        <title>The Global Catalogue of Microorganisms (GCM) 10K type strain sequencing project: providing services to taxonomists for standard genome sequencing and annotation.</title>
        <authorList>
            <consortium name="The Broad Institute Genomics Platform"/>
            <consortium name="The Broad Institute Genome Sequencing Center for Infectious Disease"/>
            <person name="Wu L."/>
            <person name="Ma J."/>
        </authorList>
    </citation>
    <scope>NUCLEOTIDE SEQUENCE [LARGE SCALE GENOMIC DNA]</scope>
    <source>
        <strain evidence="16">CGMCC 1.19032</strain>
    </source>
</reference>
<evidence type="ECO:0000256" key="1">
    <source>
        <dbReference type="ARBA" id="ARBA00000085"/>
    </source>
</evidence>
<evidence type="ECO:0000313" key="15">
    <source>
        <dbReference type="EMBL" id="MFC4719854.1"/>
    </source>
</evidence>
<evidence type="ECO:0000256" key="6">
    <source>
        <dbReference type="ARBA" id="ARBA00022679"/>
    </source>
</evidence>
<evidence type="ECO:0000256" key="9">
    <source>
        <dbReference type="ARBA" id="ARBA00022840"/>
    </source>
</evidence>
<dbReference type="SUPFAM" id="SSF55874">
    <property type="entry name" value="ATPase domain of HSP90 chaperone/DNA topoisomerase II/histidine kinase"/>
    <property type="match status" value="1"/>
</dbReference>
<evidence type="ECO:0000259" key="12">
    <source>
        <dbReference type="PROSITE" id="PS50109"/>
    </source>
</evidence>
<sequence length="672" mass="75806">MDDNQIYRTLFFEEADDHLQQLNDNVLELESNPSDLNLLNEIFRSAHTLKGMAATMGYDVMTELTHKMENIFEEFKSGNLQVSSDYISLIFSCLDRLSVLVEDLREDKELRHEQIEDVLAELAKVENQLGHQTSSTVATSDATDEGQLKIQFTQLEEADLFVIEQAREEDHQAYSVSVRLDKESLLKGPRVFLIMEKLEQAGDILHAEPPTELLEEGNFETDFHLVYLSKNELPEVLANIESNSEIDAVLVEPFDKETHLVTVEATTDVTSDATEEKTETTTRTTQHVAHQNNQSIRVDLSRLDLFLNLVSELVVYRNQLEDVSNRENINEIKDSLEQVSRLTSELQDLVLKIRMQQVNVVFSRFPRMVRDLSNELEKEIDLVITGEETELDKTVVSELSDPLVHILRNSVDHGIEQPDVRKALGKDTKGTIRLTAFQEGNQVIITIEDDGKGLNPQLLKESAERKGIDTTNMSDEDLQHLIFHPGFSTAKEVTNISGRGVGMDAVQAKISSLGGTIELRSEVNVGTTFIIRLPLTLSIIDALMVKVSEDTFAVPLDVVERVVRIKEDEIVQTLNQEVYEFQGSMIPVIRMNKILAINDDAMDKYYGIVVNIDSKYYNILTDSLIGQQEIVIKKIDSILQQTRKYQGATILGDGSIALILDVNAICSDQRSK</sequence>
<evidence type="ECO:0000313" key="16">
    <source>
        <dbReference type="Proteomes" id="UP001595969"/>
    </source>
</evidence>
<keyword evidence="8" id="KW-0418">Kinase</keyword>
<keyword evidence="7" id="KW-0547">Nucleotide-binding</keyword>
<keyword evidence="5 11" id="KW-0597">Phosphoprotein</keyword>
<dbReference type="InterPro" id="IPR010808">
    <property type="entry name" value="CheA_P2-bd"/>
</dbReference>
<dbReference type="InterPro" id="IPR051315">
    <property type="entry name" value="Bact_Chemotaxis_CheA"/>
</dbReference>
<dbReference type="CDD" id="cd00088">
    <property type="entry name" value="HPT"/>
    <property type="match status" value="1"/>
</dbReference>
<evidence type="ECO:0000256" key="10">
    <source>
        <dbReference type="ARBA" id="ARBA00023012"/>
    </source>
</evidence>
<dbReference type="Pfam" id="PF01627">
    <property type="entry name" value="Hpt"/>
    <property type="match status" value="1"/>
</dbReference>
<comment type="caution">
    <text evidence="15">The sequence shown here is derived from an EMBL/GenBank/DDBJ whole genome shotgun (WGS) entry which is preliminary data.</text>
</comment>
<dbReference type="Pfam" id="PF01584">
    <property type="entry name" value="CheW"/>
    <property type="match status" value="1"/>
</dbReference>
<organism evidence="15 16">
    <name type="scientific">Enterococcus lemanii</name>
    <dbReference type="NCBI Taxonomy" id="1159752"/>
    <lineage>
        <taxon>Bacteria</taxon>
        <taxon>Bacillati</taxon>
        <taxon>Bacillota</taxon>
        <taxon>Bacilli</taxon>
        <taxon>Lactobacillales</taxon>
        <taxon>Enterococcaceae</taxon>
        <taxon>Enterococcus</taxon>
    </lineage>
</organism>
<dbReference type="EC" id="2.7.13.3" evidence="2"/>
<dbReference type="CDD" id="cd00731">
    <property type="entry name" value="CheA_reg"/>
    <property type="match status" value="1"/>
</dbReference>
<gene>
    <name evidence="15" type="ORF">ACFO5I_08960</name>
</gene>
<dbReference type="PANTHER" id="PTHR43395">
    <property type="entry name" value="SENSOR HISTIDINE KINASE CHEA"/>
    <property type="match status" value="1"/>
</dbReference>
<dbReference type="InterPro" id="IPR036097">
    <property type="entry name" value="HisK_dim/P_sf"/>
</dbReference>
<dbReference type="InterPro" id="IPR004105">
    <property type="entry name" value="CheA-like_dim"/>
</dbReference>
<dbReference type="InterPro" id="IPR036890">
    <property type="entry name" value="HATPase_C_sf"/>
</dbReference>
<dbReference type="CDD" id="cd16916">
    <property type="entry name" value="HATPase_CheA-like"/>
    <property type="match status" value="1"/>
</dbReference>
<evidence type="ECO:0000256" key="2">
    <source>
        <dbReference type="ARBA" id="ARBA00012438"/>
    </source>
</evidence>
<evidence type="ECO:0000256" key="3">
    <source>
        <dbReference type="ARBA" id="ARBA00021495"/>
    </source>
</evidence>
<dbReference type="InterPro" id="IPR036061">
    <property type="entry name" value="CheW-like_dom_sf"/>
</dbReference>
<dbReference type="EMBL" id="JBHSGS010000049">
    <property type="protein sequence ID" value="MFC4719854.1"/>
    <property type="molecule type" value="Genomic_DNA"/>
</dbReference>
<feature type="domain" description="HPt" evidence="14">
    <location>
        <begin position="1"/>
        <end position="104"/>
    </location>
</feature>
<dbReference type="SMART" id="SM00387">
    <property type="entry name" value="HATPase_c"/>
    <property type="match status" value="1"/>
</dbReference>
<dbReference type="InterPro" id="IPR037052">
    <property type="entry name" value="CheA-like_P2_sf"/>
</dbReference>
<dbReference type="InterPro" id="IPR008207">
    <property type="entry name" value="Sig_transdc_His_kin_Hpt_dom"/>
</dbReference>
<accession>A0ABV9MXV7</accession>
<dbReference type="PROSITE" id="PS50851">
    <property type="entry name" value="CHEW"/>
    <property type="match status" value="1"/>
</dbReference>
<dbReference type="Gene3D" id="3.30.70.1110">
    <property type="entry name" value="Histidine kinase CheA-like, P2 response regulator-binding domain"/>
    <property type="match status" value="1"/>
</dbReference>
<dbReference type="SUPFAM" id="SSF47226">
    <property type="entry name" value="Histidine-containing phosphotransfer domain, HPT domain"/>
    <property type="match status" value="1"/>
</dbReference>
<evidence type="ECO:0000259" key="14">
    <source>
        <dbReference type="PROSITE" id="PS50894"/>
    </source>
</evidence>
<dbReference type="InterPro" id="IPR037006">
    <property type="entry name" value="CheA-like_homodim_sf"/>
</dbReference>
<dbReference type="PRINTS" id="PR00344">
    <property type="entry name" value="BCTRLSENSOR"/>
</dbReference>
<evidence type="ECO:0000256" key="5">
    <source>
        <dbReference type="ARBA" id="ARBA00022553"/>
    </source>
</evidence>
<keyword evidence="6" id="KW-0808">Transferase</keyword>
<dbReference type="Gene3D" id="1.20.120.160">
    <property type="entry name" value="HPT domain"/>
    <property type="match status" value="1"/>
</dbReference>
<dbReference type="Gene3D" id="2.30.30.40">
    <property type="entry name" value="SH3 Domains"/>
    <property type="match status" value="1"/>
</dbReference>
<dbReference type="Proteomes" id="UP001595969">
    <property type="component" value="Unassembled WGS sequence"/>
</dbReference>
<dbReference type="SMART" id="SM01231">
    <property type="entry name" value="H-kinase_dim"/>
    <property type="match status" value="1"/>
</dbReference>
<feature type="domain" description="CheW-like" evidence="13">
    <location>
        <begin position="539"/>
        <end position="671"/>
    </location>
</feature>
<evidence type="ECO:0000256" key="8">
    <source>
        <dbReference type="ARBA" id="ARBA00022777"/>
    </source>
</evidence>
<dbReference type="SUPFAM" id="SSF55052">
    <property type="entry name" value="CheY-binding domain of CheA"/>
    <property type="match status" value="1"/>
</dbReference>
<evidence type="ECO:0000256" key="11">
    <source>
        <dbReference type="PROSITE-ProRule" id="PRU00110"/>
    </source>
</evidence>
<dbReference type="InterPro" id="IPR035891">
    <property type="entry name" value="CheY-binding_CheA"/>
</dbReference>
<name>A0ABV9MXV7_9ENTE</name>
<keyword evidence="4" id="KW-0145">Chemotaxis</keyword>
<dbReference type="SMART" id="SM00073">
    <property type="entry name" value="HPT"/>
    <property type="match status" value="1"/>
</dbReference>
<comment type="catalytic activity">
    <reaction evidence="1">
        <text>ATP + protein L-histidine = ADP + protein N-phospho-L-histidine.</text>
        <dbReference type="EC" id="2.7.13.3"/>
    </reaction>
</comment>
<evidence type="ECO:0000259" key="13">
    <source>
        <dbReference type="PROSITE" id="PS50851"/>
    </source>
</evidence>
<dbReference type="InterPro" id="IPR003594">
    <property type="entry name" value="HATPase_dom"/>
</dbReference>
<dbReference type="InterPro" id="IPR036641">
    <property type="entry name" value="HPT_dom_sf"/>
</dbReference>